<evidence type="ECO:0000313" key="7">
    <source>
        <dbReference type="Proteomes" id="UP000006352"/>
    </source>
</evidence>
<dbReference type="InParanoid" id="J4G8R6"/>
<keyword evidence="3" id="KW-1133">Transmembrane helix</keyword>
<dbReference type="GO" id="GO:0005794">
    <property type="term" value="C:Golgi apparatus"/>
    <property type="evidence" value="ECO:0007669"/>
    <property type="project" value="TreeGrafter"/>
</dbReference>
<organism evidence="6 7">
    <name type="scientific">Fibroporia radiculosa</name>
    <dbReference type="NCBI Taxonomy" id="599839"/>
    <lineage>
        <taxon>Eukaryota</taxon>
        <taxon>Fungi</taxon>
        <taxon>Dikarya</taxon>
        <taxon>Basidiomycota</taxon>
        <taxon>Agaricomycotina</taxon>
        <taxon>Agaricomycetes</taxon>
        <taxon>Polyporales</taxon>
        <taxon>Fibroporiaceae</taxon>
        <taxon>Fibroporia</taxon>
    </lineage>
</organism>
<dbReference type="GO" id="GO:0003976">
    <property type="term" value="F:UDP-N-acetylglucosamine-lysosomal-enzyme N-acetylglucosaminephosphotransferase activity"/>
    <property type="evidence" value="ECO:0007669"/>
    <property type="project" value="TreeGrafter"/>
</dbReference>
<keyword evidence="2" id="KW-0808">Transferase</keyword>
<dbReference type="Pfam" id="PF11380">
    <property type="entry name" value="Stealth_CR2"/>
    <property type="match status" value="1"/>
</dbReference>
<evidence type="ECO:0000313" key="6">
    <source>
        <dbReference type="EMBL" id="CCM03068.1"/>
    </source>
</evidence>
<dbReference type="Proteomes" id="UP000006352">
    <property type="component" value="Unassembled WGS sequence"/>
</dbReference>
<dbReference type="HOGENOM" id="CLU_005484_2_1_1"/>
<keyword evidence="3" id="KW-0472">Membrane</keyword>
<dbReference type="AlphaFoldDB" id="J4G8R6"/>
<feature type="transmembrane region" description="Helical" evidence="3">
    <location>
        <begin position="33"/>
        <end position="50"/>
    </location>
</feature>
<proteinExistence type="inferred from homology"/>
<comment type="similarity">
    <text evidence="1">Belongs to the stealth family.</text>
</comment>
<keyword evidence="3" id="KW-0812">Transmembrane</keyword>
<keyword evidence="7" id="KW-1185">Reference proteome</keyword>
<feature type="domain" description="Stealth protein CR2 conserved region 2" evidence="4">
    <location>
        <begin position="219"/>
        <end position="300"/>
    </location>
</feature>
<dbReference type="RefSeq" id="XP_012182351.1">
    <property type="nucleotide sequence ID" value="XM_012326961.1"/>
</dbReference>
<evidence type="ECO:0000259" key="4">
    <source>
        <dbReference type="Pfam" id="PF11380"/>
    </source>
</evidence>
<reference evidence="6 7" key="1">
    <citation type="journal article" date="2012" name="Appl. Environ. Microbiol.">
        <title>Short-read sequencing for genomic analysis of the brown rot fungus Fibroporia radiculosa.</title>
        <authorList>
            <person name="Tang J.D."/>
            <person name="Perkins A.D."/>
            <person name="Sonstegard T.S."/>
            <person name="Schroeder S.G."/>
            <person name="Burgess S.C."/>
            <person name="Diehl S.V."/>
        </authorList>
    </citation>
    <scope>NUCLEOTIDE SEQUENCE [LARGE SCALE GENOMIC DNA]</scope>
    <source>
        <strain evidence="6 7">TFFH 294</strain>
    </source>
</reference>
<dbReference type="PANTHER" id="PTHR24045">
    <property type="match status" value="1"/>
</dbReference>
<evidence type="ECO:0000256" key="3">
    <source>
        <dbReference type="SAM" id="Phobius"/>
    </source>
</evidence>
<dbReference type="PANTHER" id="PTHR24045:SF0">
    <property type="entry name" value="N-ACETYLGLUCOSAMINE-1-PHOSPHOTRANSFERASE SUBUNITS ALPHA_BETA"/>
    <property type="match status" value="1"/>
</dbReference>
<dbReference type="GeneID" id="24097979"/>
<dbReference type="InterPro" id="IPR021520">
    <property type="entry name" value="Stealth_CR2"/>
</dbReference>
<feature type="domain" description="Stealth protein CR3 conserved region 3" evidence="5">
    <location>
        <begin position="349"/>
        <end position="403"/>
    </location>
</feature>
<dbReference type="STRING" id="599839.J4G8R6"/>
<sequence>MPYPNTADYIPLALFPPSQKAPISSSICSRRRVFLAVLFSASVLTFFVLLRQSFQYSDDDDFDDLDVDLFPEATSSLHTSYLPFETSLLPAPGPAPTLKPVVDLPSSCLDAYYSQGDLCYSSQVPKLDFLWTWVNGSDPLELDAKLDAQDTYADDDPWRPTGAVSEVRLYRNHDELRHSLRSVLANFRKYIGHFRLLTSDFPVPATTPNLTLSASWRLGQIPQWLDLGKHTHSGWKDGAVSLDVVHHAQIFSSYEGTNFNSLAIETQLGHVPDISDYFVYMNDDLYMMRPMTPASFYTSAYGIVLHMEAWLKVPPSRPTHETMGEWRGMGESNYMLSERFGARERPYVMHQAKIVSSAMLAELETIWPGAFARSSSHRFRETSGPGAPSDINTLFLHAHFIVERAREALLWAWVVGRLGALDDSWGAWEGRTAWEELGGEWEVWDDEREMDVRGAWRSTLERKRVERALARSGVKGGLGSTSYVFSSMDGYAYADLGDRFQSSTPDVPEDELPTCRINYDQCFAGFERASDVFKHIAFKDVECGDCVISALVRESGDLGNAAFLPHPARKLPLVPGRGPSYEGLDDIPHLPLVERWQDGDFSLGAVMGTASERNLRAWILQLLQRYRYVMGYTPASFERLEDPQQTADVMERLSENHEVVLLCVNDDVTEGDAQVAATFRTFQDAHWSKRATWERHD</sequence>
<gene>
    <name evidence="6" type="ORF">FIBRA_05188</name>
</gene>
<dbReference type="Pfam" id="PF17102">
    <property type="entry name" value="Stealth_CR3"/>
    <property type="match status" value="1"/>
</dbReference>
<accession>J4G8R6</accession>
<evidence type="ECO:0000259" key="5">
    <source>
        <dbReference type="Pfam" id="PF17102"/>
    </source>
</evidence>
<dbReference type="GO" id="GO:0046835">
    <property type="term" value="P:carbohydrate phosphorylation"/>
    <property type="evidence" value="ECO:0007669"/>
    <property type="project" value="TreeGrafter"/>
</dbReference>
<dbReference type="EMBL" id="HE797101">
    <property type="protein sequence ID" value="CCM03068.1"/>
    <property type="molecule type" value="Genomic_DNA"/>
</dbReference>
<dbReference type="OrthoDB" id="263283at2759"/>
<name>J4G8R6_9APHY</name>
<evidence type="ECO:0000256" key="1">
    <source>
        <dbReference type="ARBA" id="ARBA00007583"/>
    </source>
</evidence>
<evidence type="ECO:0000256" key="2">
    <source>
        <dbReference type="ARBA" id="ARBA00022679"/>
    </source>
</evidence>
<evidence type="ECO:0008006" key="8">
    <source>
        <dbReference type="Google" id="ProtNLM"/>
    </source>
</evidence>
<protein>
    <recommendedName>
        <fullName evidence="8">Stealth protein CR3 conserved region 3 domain-containing protein</fullName>
    </recommendedName>
</protein>
<dbReference type="InterPro" id="IPR047141">
    <property type="entry name" value="Stealth"/>
</dbReference>
<dbReference type="InterPro" id="IPR031357">
    <property type="entry name" value="Stealth_CR3"/>
</dbReference>